<name>A0A5J5IKM5_9BACT</name>
<gene>
    <name evidence="2" type="ORF">FW778_05985</name>
</gene>
<protein>
    <submittedName>
        <fullName evidence="2">Helix-hairpin-helix domain-containing protein</fullName>
    </submittedName>
</protein>
<sequence length="317" mass="36917">MWKQFLNNYFIFTRKERRGTIIIVTLILFFALVPFLYSMVIPQNQYNYSDYKNEIARLNSTKNDSVKDKMYARNFDDQFNDDHSLSEEKKYAVTKTETFYFDPNTASQDDWKRLGIREKTIHTIQNYISKGGKFYKPEDIKKIWGLSPNDAQRLIPYVSIKNTNKKYTFEKAEYPASKSFSAKSTLLIDINVADTTALISLPGIGSKLAQRIIAFRNKLGGFYSVDQVAETYLLPDSTFQKIKPRLVIGSNPVKQININTASVDEMKAQPYLRYNIANAIYQYRQQHGNFKSVEEIRKIMLVTEEIFNKIQPYLTVQ</sequence>
<keyword evidence="3" id="KW-1185">Reference proteome</keyword>
<dbReference type="InterPro" id="IPR051675">
    <property type="entry name" value="Endo/Exo/Phosphatase_dom_1"/>
</dbReference>
<dbReference type="AlphaFoldDB" id="A0A5J5IKM5"/>
<dbReference type="SUPFAM" id="SSF47781">
    <property type="entry name" value="RuvA domain 2-like"/>
    <property type="match status" value="3"/>
</dbReference>
<evidence type="ECO:0000313" key="2">
    <source>
        <dbReference type="EMBL" id="KAA9041570.1"/>
    </source>
</evidence>
<dbReference type="PANTHER" id="PTHR21180:SF32">
    <property type="entry name" value="ENDONUCLEASE_EXONUCLEASE_PHOSPHATASE FAMILY DOMAIN-CONTAINING PROTEIN 1"/>
    <property type="match status" value="1"/>
</dbReference>
<accession>A0A5J5IKM5</accession>
<organism evidence="2 3">
    <name type="scientific">Ginsengibacter hankyongi</name>
    <dbReference type="NCBI Taxonomy" id="2607284"/>
    <lineage>
        <taxon>Bacteria</taxon>
        <taxon>Pseudomonadati</taxon>
        <taxon>Bacteroidota</taxon>
        <taxon>Chitinophagia</taxon>
        <taxon>Chitinophagales</taxon>
        <taxon>Chitinophagaceae</taxon>
        <taxon>Ginsengibacter</taxon>
    </lineage>
</organism>
<evidence type="ECO:0000313" key="3">
    <source>
        <dbReference type="Proteomes" id="UP000326903"/>
    </source>
</evidence>
<dbReference type="RefSeq" id="WP_150413690.1">
    <property type="nucleotide sequence ID" value="NZ_VYQF01000001.1"/>
</dbReference>
<comment type="caution">
    <text evidence="2">The sequence shown here is derived from an EMBL/GenBank/DDBJ whole genome shotgun (WGS) entry which is preliminary data.</text>
</comment>
<dbReference type="Gene3D" id="1.10.150.280">
    <property type="entry name" value="AF1531-like domain"/>
    <property type="match status" value="2"/>
</dbReference>
<keyword evidence="1" id="KW-1133">Transmembrane helix</keyword>
<dbReference type="InterPro" id="IPR010994">
    <property type="entry name" value="RuvA_2-like"/>
</dbReference>
<dbReference type="EMBL" id="VYQF01000001">
    <property type="protein sequence ID" value="KAA9041570.1"/>
    <property type="molecule type" value="Genomic_DNA"/>
</dbReference>
<dbReference type="Proteomes" id="UP000326903">
    <property type="component" value="Unassembled WGS sequence"/>
</dbReference>
<feature type="transmembrane region" description="Helical" evidence="1">
    <location>
        <begin position="21"/>
        <end position="40"/>
    </location>
</feature>
<evidence type="ECO:0000256" key="1">
    <source>
        <dbReference type="SAM" id="Phobius"/>
    </source>
</evidence>
<keyword evidence="1" id="KW-0472">Membrane</keyword>
<dbReference type="PANTHER" id="PTHR21180">
    <property type="entry name" value="ENDONUCLEASE/EXONUCLEASE/PHOSPHATASE FAMILY DOMAIN-CONTAINING PROTEIN 1"/>
    <property type="match status" value="1"/>
</dbReference>
<keyword evidence="1" id="KW-0812">Transmembrane</keyword>
<dbReference type="Pfam" id="PF12836">
    <property type="entry name" value="HHH_3"/>
    <property type="match status" value="2"/>
</dbReference>
<reference evidence="2 3" key="1">
    <citation type="submission" date="2019-09" db="EMBL/GenBank/DDBJ databases">
        <title>Draft genome sequence of Ginsengibacter sp. BR5-29.</title>
        <authorList>
            <person name="Im W.-T."/>
        </authorList>
    </citation>
    <scope>NUCLEOTIDE SEQUENCE [LARGE SCALE GENOMIC DNA]</scope>
    <source>
        <strain evidence="2 3">BR5-29</strain>
    </source>
</reference>
<proteinExistence type="predicted"/>